<dbReference type="RefSeq" id="WP_289454549.1">
    <property type="nucleotide sequence ID" value="NZ_JAUCGQ010000001.1"/>
</dbReference>
<keyword evidence="3" id="KW-1185">Reference proteome</keyword>
<proteinExistence type="predicted"/>
<gene>
    <name evidence="2" type="ORF">QRT04_07295</name>
</gene>
<dbReference type="Proteomes" id="UP001529338">
    <property type="component" value="Unassembled WGS sequence"/>
</dbReference>
<organism evidence="2 3">
    <name type="scientific">Cellulomonas alba</name>
    <dbReference type="NCBI Taxonomy" id="3053467"/>
    <lineage>
        <taxon>Bacteria</taxon>
        <taxon>Bacillati</taxon>
        <taxon>Actinomycetota</taxon>
        <taxon>Actinomycetes</taxon>
        <taxon>Micrococcales</taxon>
        <taxon>Cellulomonadaceae</taxon>
        <taxon>Cellulomonas</taxon>
    </lineage>
</organism>
<feature type="transmembrane region" description="Helical" evidence="1">
    <location>
        <begin position="6"/>
        <end position="39"/>
    </location>
</feature>
<reference evidence="2 3" key="1">
    <citation type="submission" date="2023-06" db="EMBL/GenBank/DDBJ databases">
        <title>Cellulomonas sp. MW4 Whole genome sequence.</title>
        <authorList>
            <person name="Park S."/>
        </authorList>
    </citation>
    <scope>NUCLEOTIDE SEQUENCE [LARGE SCALE GENOMIC DNA]</scope>
    <source>
        <strain evidence="2 3">MW4</strain>
    </source>
</reference>
<dbReference type="EMBL" id="JAUCGQ010000001">
    <property type="protein sequence ID" value="MDM7854731.1"/>
    <property type="molecule type" value="Genomic_DNA"/>
</dbReference>
<keyword evidence="1" id="KW-0812">Transmembrane</keyword>
<keyword evidence="1" id="KW-1133">Transmembrane helix</keyword>
<comment type="caution">
    <text evidence="2">The sequence shown here is derived from an EMBL/GenBank/DDBJ whole genome shotgun (WGS) entry which is preliminary data.</text>
</comment>
<keyword evidence="1" id="KW-0472">Membrane</keyword>
<sequence>MWLALIVIGIVLLILGLTTAAHVLLWIGIILAVIAAVFWIVGRTRA</sequence>
<evidence type="ECO:0000313" key="3">
    <source>
        <dbReference type="Proteomes" id="UP001529338"/>
    </source>
</evidence>
<evidence type="ECO:0000256" key="1">
    <source>
        <dbReference type="SAM" id="Phobius"/>
    </source>
</evidence>
<protein>
    <submittedName>
        <fullName evidence="2">Uncharacterized protein</fullName>
    </submittedName>
</protein>
<evidence type="ECO:0000313" key="2">
    <source>
        <dbReference type="EMBL" id="MDM7854731.1"/>
    </source>
</evidence>
<name>A0ABT7SF28_9CELL</name>
<accession>A0ABT7SF28</accession>